<dbReference type="InterPro" id="IPR013766">
    <property type="entry name" value="Thioredoxin_domain"/>
</dbReference>
<evidence type="ECO:0000256" key="2">
    <source>
        <dbReference type="SAM" id="SignalP"/>
    </source>
</evidence>
<evidence type="ECO:0000313" key="4">
    <source>
        <dbReference type="EMBL" id="OSS44248.1"/>
    </source>
</evidence>
<dbReference type="CDD" id="cd02961">
    <property type="entry name" value="PDI_a_family"/>
    <property type="match status" value="1"/>
</dbReference>
<evidence type="ECO:0000313" key="5">
    <source>
        <dbReference type="Proteomes" id="UP000193240"/>
    </source>
</evidence>
<dbReference type="Pfam" id="PF00085">
    <property type="entry name" value="Thioredoxin"/>
    <property type="match status" value="1"/>
</dbReference>
<dbReference type="GO" id="GO:0003756">
    <property type="term" value="F:protein disulfide isomerase activity"/>
    <property type="evidence" value="ECO:0007669"/>
    <property type="project" value="TreeGrafter"/>
</dbReference>
<dbReference type="CDD" id="cd02981">
    <property type="entry name" value="PDI_b_family"/>
    <property type="match status" value="1"/>
</dbReference>
<dbReference type="EMBL" id="KZ107858">
    <property type="protein sequence ID" value="OSS44248.1"/>
    <property type="molecule type" value="Genomic_DNA"/>
</dbReference>
<dbReference type="GO" id="GO:0006457">
    <property type="term" value="P:protein folding"/>
    <property type="evidence" value="ECO:0007669"/>
    <property type="project" value="TreeGrafter"/>
</dbReference>
<dbReference type="AlphaFoldDB" id="A0A1Y2LMY2"/>
<reference evidence="4 5" key="1">
    <citation type="journal article" date="2017" name="Genome Announc.">
        <title>Genome sequence of the saprophytic ascomycete Epicoccum nigrum ICMP 19927 strain isolated from New Zealand.</title>
        <authorList>
            <person name="Fokin M."/>
            <person name="Fleetwood D."/>
            <person name="Weir B.S."/>
            <person name="Villas-Boas S.G."/>
        </authorList>
    </citation>
    <scope>NUCLEOTIDE SEQUENCE [LARGE SCALE GENOMIC DNA]</scope>
    <source>
        <strain evidence="4 5">ICMP 19927</strain>
    </source>
</reference>
<organism evidence="4 5">
    <name type="scientific">Epicoccum nigrum</name>
    <name type="common">Soil fungus</name>
    <name type="synonym">Epicoccum purpurascens</name>
    <dbReference type="NCBI Taxonomy" id="105696"/>
    <lineage>
        <taxon>Eukaryota</taxon>
        <taxon>Fungi</taxon>
        <taxon>Dikarya</taxon>
        <taxon>Ascomycota</taxon>
        <taxon>Pezizomycotina</taxon>
        <taxon>Dothideomycetes</taxon>
        <taxon>Pleosporomycetidae</taxon>
        <taxon>Pleosporales</taxon>
        <taxon>Pleosporineae</taxon>
        <taxon>Didymellaceae</taxon>
        <taxon>Epicoccum</taxon>
    </lineage>
</organism>
<dbReference type="GO" id="GO:0005783">
    <property type="term" value="C:endoplasmic reticulum"/>
    <property type="evidence" value="ECO:0007669"/>
    <property type="project" value="TreeGrafter"/>
</dbReference>
<keyword evidence="5" id="KW-1185">Reference proteome</keyword>
<dbReference type="Pfam" id="PF13848">
    <property type="entry name" value="Thioredoxin_6"/>
    <property type="match status" value="1"/>
</dbReference>
<name>A0A1Y2LMY2_EPING</name>
<dbReference type="Gene3D" id="3.40.30.10">
    <property type="entry name" value="Glutaredoxin"/>
    <property type="match status" value="3"/>
</dbReference>
<dbReference type="SUPFAM" id="SSF52833">
    <property type="entry name" value="Thioredoxin-like"/>
    <property type="match status" value="3"/>
</dbReference>
<feature type="domain" description="Thioredoxin" evidence="3">
    <location>
        <begin position="27"/>
        <end position="123"/>
    </location>
</feature>
<dbReference type="OMA" id="RAQPWDG"/>
<sequence>MLKSLLLASYAAATLVTAEHLQDPGEEDFKSILDLNEQVLVSFTSRSLDSVTAFNDLFHQTSKNASTPFVTVDCDQAHPLCASYDVNSYPTIRHFKRAEHGAPEQTRYRGPRTPKALFSFLKKRELPILTQLKDGEESFRQIDDIVFLAILDDADNAHLDAYSAIAHKHHLDYVFAYTNDPLMAEKEKVRAPTVICFRNNDGDNVMLEGTFTEADAENFVRKSRDSVMKEFREKDMETFMQRDKLTVYLFTRSTDVTQTLRYELISVAKALEKYVTFATVDVGRYPEMPKNFGTEMGGEVVVVVHAPMNDNLFFWEKGRKVEREGVENMLMTILEGRAVQGQVFGEGADDAGGVVREGHDEL</sequence>
<protein>
    <recommendedName>
        <fullName evidence="3">Thioredoxin domain-containing protein</fullName>
    </recommendedName>
</protein>
<dbReference type="STRING" id="105696.A0A1Y2LMY2"/>
<feature type="chain" id="PRO_5012146876" description="Thioredoxin domain-containing protein" evidence="2">
    <location>
        <begin position="19"/>
        <end position="362"/>
    </location>
</feature>
<dbReference type="InParanoid" id="A0A1Y2LMY2"/>
<dbReference type="InterPro" id="IPR036249">
    <property type="entry name" value="Thioredoxin-like_sf"/>
</dbReference>
<comment type="similarity">
    <text evidence="1">Belongs to the protein disulfide isomerase family.</text>
</comment>
<evidence type="ECO:0000259" key="3">
    <source>
        <dbReference type="Pfam" id="PF00085"/>
    </source>
</evidence>
<feature type="signal peptide" evidence="2">
    <location>
        <begin position="1"/>
        <end position="18"/>
    </location>
</feature>
<dbReference type="PANTHER" id="PTHR18929">
    <property type="entry name" value="PROTEIN DISULFIDE ISOMERASE"/>
    <property type="match status" value="1"/>
</dbReference>
<accession>A0A1Y2LMY2</accession>
<proteinExistence type="inferred from homology"/>
<evidence type="ECO:0000256" key="1">
    <source>
        <dbReference type="ARBA" id="ARBA00006347"/>
    </source>
</evidence>
<dbReference type="GO" id="GO:0034976">
    <property type="term" value="P:response to endoplasmic reticulum stress"/>
    <property type="evidence" value="ECO:0007669"/>
    <property type="project" value="TreeGrafter"/>
</dbReference>
<dbReference type="Proteomes" id="UP000193240">
    <property type="component" value="Unassembled WGS sequence"/>
</dbReference>
<keyword evidence="2" id="KW-0732">Signal</keyword>
<gene>
    <name evidence="4" type="ORF">B5807_11006</name>
</gene>